<dbReference type="PANTHER" id="PTHR13707">
    <property type="entry name" value="KETOACID-COENZYME A TRANSFERASE"/>
    <property type="match status" value="1"/>
</dbReference>
<dbReference type="PIRSF" id="PIRSF000858">
    <property type="entry name" value="SCOT-t"/>
    <property type="match status" value="1"/>
</dbReference>
<dbReference type="InterPro" id="IPR037171">
    <property type="entry name" value="NagB/RpiA_transferase-like"/>
</dbReference>
<dbReference type="NCBIfam" id="TIGR02429">
    <property type="entry name" value="pcaI_scoA_fam"/>
    <property type="match status" value="1"/>
</dbReference>
<name>A0A409WXL5_PSICY</name>
<keyword evidence="2 3" id="KW-0808">Transferase</keyword>
<dbReference type="InterPro" id="IPR004165">
    <property type="entry name" value="CoA_trans_fam_I"/>
</dbReference>
<dbReference type="InterPro" id="IPR014388">
    <property type="entry name" value="3-oxoacid_CoA-transferase"/>
</dbReference>
<dbReference type="UniPathway" id="UPA00929">
    <property type="reaction ID" value="UER00894"/>
</dbReference>
<accession>A0A409WXL5</accession>
<feature type="active site" description="5-glutamyl coenzyme A thioester intermediate" evidence="4">
    <location>
        <position position="356"/>
    </location>
</feature>
<protein>
    <recommendedName>
        <fullName evidence="3">Succinyl-CoA:3-ketoacid-coenzyme A transferase</fullName>
        <ecNumber evidence="3">2.8.3.5</ecNumber>
    </recommendedName>
</protein>
<evidence type="ECO:0000256" key="4">
    <source>
        <dbReference type="PIRSR" id="PIRSR000858-1"/>
    </source>
</evidence>
<sequence length="529" mass="56385">MLRLTQAYRTRASVLPSLQLTTLVAVHRRQYSIPTDIPIPNKSKVWDSADEAVKDIKSGSVILCGGFGLAGIPDTLLGAIAKRKDVSDLTGVSNNAGGNDSGLDKLLNTNQLSKVIASYPGSNKNFESRYLSGKITLELVPQGTLAERLRAHAAGIPGFFTPTGASTAIEEGTIPQRYNQGGAANGIAIPGIPKEARDIDGKRYVLETALSGDVAFIHAWKVDEVGNCVFRYASQNFSTVMAKNAKLTIVEAENIVPTGSISPNAIHVPGIYVDRIVPATTEKRIEIFTMAKEKDESESDKSIPPEKAAAIAQRHRIAKRAAKEIKDGFYVNLGIGMPTLVPEYLEPGVKVWLQSENGILGMGPYPTKKQLDADLINAGKETVTLLPGASIFDSSESFAMIRGGHVDVAILGAMEVSKAGDIANFMIPGKLLRGIGGAMDLVSNPDKTKVIVVMEHCSKNGKSKVLDKCSLPLTGARAVSTIITELAVFEVDRAAGEMVLTDIAEGVTLEEVKAKTAAEFKVASEIATF</sequence>
<dbReference type="EMBL" id="NHYD01003030">
    <property type="protein sequence ID" value="PPQ83264.1"/>
    <property type="molecule type" value="Genomic_DNA"/>
</dbReference>
<dbReference type="SUPFAM" id="SSF100950">
    <property type="entry name" value="NagB/RpiA/CoA transferase-like"/>
    <property type="match status" value="2"/>
</dbReference>
<dbReference type="AlphaFoldDB" id="A0A409WXL5"/>
<dbReference type="SMART" id="SM00882">
    <property type="entry name" value="CoA_trans"/>
    <property type="match status" value="2"/>
</dbReference>
<dbReference type="InterPro" id="IPR012792">
    <property type="entry name" value="3-oxoacid_CoA-transf_A"/>
</dbReference>
<dbReference type="FunFam" id="3.40.1080.10:FF:000001">
    <property type="entry name" value="Succinyl-coa:3-ketoacid-coenzyme a transferase subunit b"/>
    <property type="match status" value="1"/>
</dbReference>
<dbReference type="STRING" id="93625.A0A409WXL5"/>
<keyword evidence="6" id="KW-1185">Reference proteome</keyword>
<organism evidence="5 6">
    <name type="scientific">Psilocybe cyanescens</name>
    <dbReference type="NCBI Taxonomy" id="93625"/>
    <lineage>
        <taxon>Eukaryota</taxon>
        <taxon>Fungi</taxon>
        <taxon>Dikarya</taxon>
        <taxon>Basidiomycota</taxon>
        <taxon>Agaricomycotina</taxon>
        <taxon>Agaricomycetes</taxon>
        <taxon>Agaricomycetidae</taxon>
        <taxon>Agaricales</taxon>
        <taxon>Agaricineae</taxon>
        <taxon>Strophariaceae</taxon>
        <taxon>Psilocybe</taxon>
    </lineage>
</organism>
<dbReference type="Proteomes" id="UP000283269">
    <property type="component" value="Unassembled WGS sequence"/>
</dbReference>
<evidence type="ECO:0000256" key="3">
    <source>
        <dbReference type="PIRNR" id="PIRNR000858"/>
    </source>
</evidence>
<comment type="function">
    <text evidence="3">Key enzyme for ketone body catabolism. Transfers the CoA moiety from succinate to acetoacetate. Formation of the enzyme-CoA intermediate proceeds via an unstable anhydride species formed between the carboxylate groups of the enzyme and substrate.</text>
</comment>
<comment type="pathway">
    <text evidence="3">Ketone metabolism; succinyl-CoA degradation; acetoacetyl-CoA from succinyl-CoA: step 1/1.</text>
</comment>
<comment type="catalytic activity">
    <reaction evidence="3">
        <text>a 3-oxo acid + succinyl-CoA = a 3-oxoacyl-CoA + succinate</text>
        <dbReference type="Rhea" id="RHEA:24564"/>
        <dbReference type="ChEBI" id="CHEBI:30031"/>
        <dbReference type="ChEBI" id="CHEBI:35973"/>
        <dbReference type="ChEBI" id="CHEBI:57292"/>
        <dbReference type="ChEBI" id="CHEBI:90726"/>
        <dbReference type="EC" id="2.8.3.5"/>
    </reaction>
</comment>
<dbReference type="GO" id="GO:0046952">
    <property type="term" value="P:ketone body catabolic process"/>
    <property type="evidence" value="ECO:0007669"/>
    <property type="project" value="InterPro"/>
</dbReference>
<reference evidence="5 6" key="1">
    <citation type="journal article" date="2018" name="Evol. Lett.">
        <title>Horizontal gene cluster transfer increased hallucinogenic mushroom diversity.</title>
        <authorList>
            <person name="Reynolds H.T."/>
            <person name="Vijayakumar V."/>
            <person name="Gluck-Thaler E."/>
            <person name="Korotkin H.B."/>
            <person name="Matheny P.B."/>
            <person name="Slot J.C."/>
        </authorList>
    </citation>
    <scope>NUCLEOTIDE SEQUENCE [LARGE SCALE GENOMIC DNA]</scope>
    <source>
        <strain evidence="5 6">2631</strain>
    </source>
</reference>
<dbReference type="PANTHER" id="PTHR13707:SF60">
    <property type="entry name" value="ACETATE COA-TRANSFERASE SUBUNIT ALPHA"/>
    <property type="match status" value="1"/>
</dbReference>
<dbReference type="PROSITE" id="PS01274">
    <property type="entry name" value="COA_TRANSF_2"/>
    <property type="match status" value="1"/>
</dbReference>
<dbReference type="Gene3D" id="3.40.1080.10">
    <property type="entry name" value="Glutaconate Coenzyme A-transferase"/>
    <property type="match status" value="2"/>
</dbReference>
<gene>
    <name evidence="5" type="ORF">CVT25_004003</name>
</gene>
<evidence type="ECO:0000256" key="2">
    <source>
        <dbReference type="ARBA" id="ARBA00022679"/>
    </source>
</evidence>
<evidence type="ECO:0000313" key="5">
    <source>
        <dbReference type="EMBL" id="PPQ83264.1"/>
    </source>
</evidence>
<comment type="similarity">
    <text evidence="1 3">Belongs to the 3-oxoacid CoA-transferase family.</text>
</comment>
<keyword evidence="3" id="KW-0496">Mitochondrion</keyword>
<dbReference type="OrthoDB" id="1933379at2759"/>
<dbReference type="EC" id="2.8.3.5" evidence="3"/>
<comment type="caution">
    <text evidence="5">The sequence shown here is derived from an EMBL/GenBank/DDBJ whole genome shotgun (WGS) entry which is preliminary data.</text>
</comment>
<dbReference type="InParanoid" id="A0A409WXL5"/>
<evidence type="ECO:0000313" key="6">
    <source>
        <dbReference type="Proteomes" id="UP000283269"/>
    </source>
</evidence>
<dbReference type="GO" id="GO:0008260">
    <property type="term" value="F:succinyl-CoA:3-oxo-acid CoA-transferase activity"/>
    <property type="evidence" value="ECO:0007669"/>
    <property type="project" value="UniProtKB-EC"/>
</dbReference>
<dbReference type="NCBIfam" id="TIGR02428">
    <property type="entry name" value="pcaJ_scoB_fam"/>
    <property type="match status" value="1"/>
</dbReference>
<dbReference type="Pfam" id="PF01144">
    <property type="entry name" value="CoA_trans"/>
    <property type="match status" value="2"/>
</dbReference>
<proteinExistence type="inferred from homology"/>
<evidence type="ECO:0000256" key="1">
    <source>
        <dbReference type="ARBA" id="ARBA00007154"/>
    </source>
</evidence>
<dbReference type="InterPro" id="IPR004164">
    <property type="entry name" value="CoA_transf_AS"/>
</dbReference>
<dbReference type="InterPro" id="IPR012791">
    <property type="entry name" value="3-oxoacid_CoA-transf_B"/>
</dbReference>